<dbReference type="InterPro" id="IPR036908">
    <property type="entry name" value="RlpA-like_sf"/>
</dbReference>
<dbReference type="Proteomes" id="UP000233551">
    <property type="component" value="Unassembled WGS sequence"/>
</dbReference>
<organism evidence="2 3">
    <name type="scientific">Punica granatum</name>
    <name type="common">Pomegranate</name>
    <dbReference type="NCBI Taxonomy" id="22663"/>
    <lineage>
        <taxon>Eukaryota</taxon>
        <taxon>Viridiplantae</taxon>
        <taxon>Streptophyta</taxon>
        <taxon>Embryophyta</taxon>
        <taxon>Tracheophyta</taxon>
        <taxon>Spermatophyta</taxon>
        <taxon>Magnoliopsida</taxon>
        <taxon>eudicotyledons</taxon>
        <taxon>Gunneridae</taxon>
        <taxon>Pentapetalae</taxon>
        <taxon>rosids</taxon>
        <taxon>malvids</taxon>
        <taxon>Myrtales</taxon>
        <taxon>Lythraceae</taxon>
        <taxon>Punica</taxon>
    </lineage>
</organism>
<name>A0A2I0HY24_PUNGR</name>
<evidence type="ECO:0000259" key="1">
    <source>
        <dbReference type="PROSITE" id="PS50842"/>
    </source>
</evidence>
<gene>
    <name evidence="2" type="ORF">CRG98_043019</name>
</gene>
<dbReference type="GO" id="GO:0006949">
    <property type="term" value="P:syncytium formation"/>
    <property type="evidence" value="ECO:0007669"/>
    <property type="project" value="TreeGrafter"/>
</dbReference>
<dbReference type="Gene3D" id="2.40.40.10">
    <property type="entry name" value="RlpA-like domain"/>
    <property type="match status" value="1"/>
</dbReference>
<feature type="domain" description="Expansin-like EG45" evidence="1">
    <location>
        <begin position="17"/>
        <end position="112"/>
    </location>
</feature>
<comment type="caution">
    <text evidence="2">The sequence shown here is derived from an EMBL/GenBank/DDBJ whole genome shotgun (WGS) entry which is preliminary data.</text>
</comment>
<dbReference type="GO" id="GO:0009506">
    <property type="term" value="C:plasmodesma"/>
    <property type="evidence" value="ECO:0007669"/>
    <property type="project" value="TreeGrafter"/>
</dbReference>
<dbReference type="AlphaFoldDB" id="A0A2I0HY24"/>
<evidence type="ECO:0000313" key="2">
    <source>
        <dbReference type="EMBL" id="PKI36599.1"/>
    </source>
</evidence>
<accession>A0A2I0HY24</accession>
<dbReference type="STRING" id="22663.A0A2I0HY24"/>
<proteinExistence type="predicted"/>
<dbReference type="PROSITE" id="PS50842">
    <property type="entry name" value="EXPANSIN_EG45"/>
    <property type="match status" value="1"/>
</dbReference>
<evidence type="ECO:0000313" key="3">
    <source>
        <dbReference type="Proteomes" id="UP000233551"/>
    </source>
</evidence>
<dbReference type="SUPFAM" id="SSF50685">
    <property type="entry name" value="Barwin-like endoglucanases"/>
    <property type="match status" value="1"/>
</dbReference>
<keyword evidence="3" id="KW-1185">Reference proteome</keyword>
<sequence>MVDKLDKFEEVDALRPSGACGYGSLVDIKPLRARVGAVSPVMFMYGEGCGACYKVRCPDRSICFRRAVNIIVTDKCLGGGSTSTLAGPHLAAWLSPARAASSATEANSQSCT</sequence>
<dbReference type="InterPro" id="IPR007112">
    <property type="entry name" value="Expansin/allergen_DPBB_dom"/>
</dbReference>
<dbReference type="PANTHER" id="PTHR31692:SF5">
    <property type="entry name" value="EXPANSIN-B3"/>
    <property type="match status" value="1"/>
</dbReference>
<dbReference type="EMBL" id="PGOL01004775">
    <property type="protein sequence ID" value="PKI36599.1"/>
    <property type="molecule type" value="Genomic_DNA"/>
</dbReference>
<protein>
    <recommendedName>
        <fullName evidence="1">Expansin-like EG45 domain-containing protein</fullName>
    </recommendedName>
</protein>
<dbReference type="PANTHER" id="PTHR31692">
    <property type="entry name" value="EXPANSIN-B3"/>
    <property type="match status" value="1"/>
</dbReference>
<reference evidence="2 3" key="1">
    <citation type="submission" date="2017-11" db="EMBL/GenBank/DDBJ databases">
        <title>De-novo sequencing of pomegranate (Punica granatum L.) genome.</title>
        <authorList>
            <person name="Akparov Z."/>
            <person name="Amiraslanov A."/>
            <person name="Hajiyeva S."/>
            <person name="Abbasov M."/>
            <person name="Kaur K."/>
            <person name="Hamwieh A."/>
            <person name="Solovyev V."/>
            <person name="Salamov A."/>
            <person name="Braich B."/>
            <person name="Kosarev P."/>
            <person name="Mahmoud A."/>
            <person name="Hajiyev E."/>
            <person name="Babayeva S."/>
            <person name="Izzatullayeva V."/>
            <person name="Mammadov A."/>
            <person name="Mammadov A."/>
            <person name="Sharifova S."/>
            <person name="Ojaghi J."/>
            <person name="Eynullazada K."/>
            <person name="Bayramov B."/>
            <person name="Abdulazimova A."/>
            <person name="Shahmuradov I."/>
        </authorList>
    </citation>
    <scope>NUCLEOTIDE SEQUENCE [LARGE SCALE GENOMIC DNA]</scope>
    <source>
        <strain evidence="3">cv. AG2017</strain>
        <tissue evidence="2">Leaf</tissue>
    </source>
</reference>